<sequence length="292" mass="32857">MTVAAVWKFYAKEIFKRWEFWTLAVLLMTFWQSTGAYVFADYSFPPEVRQRVGEEMWRKLVHSYTGGWYGVAALFTLAFVAVELVHVTCHSVISLRFLSKYSKASAPKFFAGLVLASLTAAIAATCLLVASTVVFYSHKFYNLEELILPQNPLGILAVTLAGGLFVYFLSMTLALLVVLLRRPRALTAVSFVPAVLAFMLGYTANYAGGTEMQIQPFSLIVKLGDYYYSGVPLDLTRPNVQVWMAWLRGEPIDAMEPLLVWLMVACWIVLFALLSLLLLRKQRGVNVEEFMA</sequence>
<proteinExistence type="predicted"/>
<dbReference type="EMBL" id="DRZM01000206">
    <property type="protein sequence ID" value="HHP05481.1"/>
    <property type="molecule type" value="Genomic_DNA"/>
</dbReference>
<evidence type="ECO:0000256" key="1">
    <source>
        <dbReference type="SAM" id="Phobius"/>
    </source>
</evidence>
<feature type="transmembrane region" description="Helical" evidence="1">
    <location>
        <begin position="109"/>
        <end position="135"/>
    </location>
</feature>
<dbReference type="EMBL" id="DTIB01000055">
    <property type="protein sequence ID" value="HGB24897.1"/>
    <property type="molecule type" value="Genomic_DNA"/>
</dbReference>
<feature type="transmembrane region" description="Helical" evidence="1">
    <location>
        <begin position="185"/>
        <end position="204"/>
    </location>
</feature>
<organism evidence="2">
    <name type="scientific">Thermofilum pendens</name>
    <dbReference type="NCBI Taxonomy" id="2269"/>
    <lineage>
        <taxon>Archaea</taxon>
        <taxon>Thermoproteota</taxon>
        <taxon>Thermoprotei</taxon>
        <taxon>Thermofilales</taxon>
        <taxon>Thermofilaceae</taxon>
        <taxon>Thermofilum</taxon>
    </lineage>
</organism>
<feature type="transmembrane region" description="Helical" evidence="1">
    <location>
        <begin position="155"/>
        <end position="178"/>
    </location>
</feature>
<accession>A0A7C3SNA6</accession>
<evidence type="ECO:0000313" key="2">
    <source>
        <dbReference type="EMBL" id="HGB24897.1"/>
    </source>
</evidence>
<name>A0A7C3SNA6_THEPE</name>
<keyword evidence="1" id="KW-0812">Transmembrane</keyword>
<keyword evidence="1" id="KW-1133">Transmembrane helix</keyword>
<reference evidence="2" key="1">
    <citation type="journal article" date="2020" name="mSystems">
        <title>Genome- and Community-Level Interaction Insights into Carbon Utilization and Element Cycling Functions of Hydrothermarchaeota in Hydrothermal Sediment.</title>
        <authorList>
            <person name="Zhou Z."/>
            <person name="Liu Y."/>
            <person name="Xu W."/>
            <person name="Pan J."/>
            <person name="Luo Z.H."/>
            <person name="Li M."/>
        </authorList>
    </citation>
    <scope>NUCLEOTIDE SEQUENCE [LARGE SCALE GENOMIC DNA]</scope>
    <source>
        <strain evidence="3">SpSt-1125</strain>
        <strain evidence="2">SpSt-8</strain>
    </source>
</reference>
<evidence type="ECO:0000313" key="3">
    <source>
        <dbReference type="EMBL" id="HHP05481.1"/>
    </source>
</evidence>
<feature type="transmembrane region" description="Helical" evidence="1">
    <location>
        <begin position="66"/>
        <end position="88"/>
    </location>
</feature>
<feature type="transmembrane region" description="Helical" evidence="1">
    <location>
        <begin position="20"/>
        <end position="40"/>
    </location>
</feature>
<feature type="transmembrane region" description="Helical" evidence="1">
    <location>
        <begin position="258"/>
        <end position="279"/>
    </location>
</feature>
<protein>
    <submittedName>
        <fullName evidence="2">Uncharacterized protein</fullName>
    </submittedName>
</protein>
<gene>
    <name evidence="3" type="ORF">ENM88_07045</name>
    <name evidence="2" type="ORF">ENV88_02410</name>
</gene>
<keyword evidence="1" id="KW-0472">Membrane</keyword>
<dbReference type="AlphaFoldDB" id="A0A7C3SNA6"/>
<comment type="caution">
    <text evidence="2">The sequence shown here is derived from an EMBL/GenBank/DDBJ whole genome shotgun (WGS) entry which is preliminary data.</text>
</comment>